<comment type="catalytic activity">
    <reaction evidence="17">
        <text>a 1,2-diacyl-sn-glycero-3-phosphoethanolamine(in) = a 1,2-diacyl-sn-glycero-3-phosphoethanolamine(out)</text>
        <dbReference type="Rhea" id="RHEA:38895"/>
        <dbReference type="ChEBI" id="CHEBI:64612"/>
    </reaction>
</comment>
<feature type="repeat" description="Solcar" evidence="20">
    <location>
        <begin position="1026"/>
        <end position="1117"/>
    </location>
</feature>
<feature type="transmembrane region" description="Helical" evidence="22">
    <location>
        <begin position="566"/>
        <end position="584"/>
    </location>
</feature>
<feature type="repeat" description="Solcar" evidence="20">
    <location>
        <begin position="933"/>
        <end position="1019"/>
    </location>
</feature>
<keyword evidence="13" id="KW-0445">Lipid transport</keyword>
<dbReference type="GO" id="GO:0005776">
    <property type="term" value="C:autophagosome"/>
    <property type="evidence" value="ECO:0007669"/>
    <property type="project" value="TreeGrafter"/>
</dbReference>
<evidence type="ECO:0000256" key="16">
    <source>
        <dbReference type="ARBA" id="ARBA00024479"/>
    </source>
</evidence>
<protein>
    <recommendedName>
        <fullName evidence="6">Autophagy-related protein 9</fullName>
    </recommendedName>
</protein>
<accession>A0A8H4FHE0</accession>
<feature type="compositionally biased region" description="Polar residues" evidence="21">
    <location>
        <begin position="758"/>
        <end position="771"/>
    </location>
</feature>
<feature type="transmembrane region" description="Helical" evidence="22">
    <location>
        <begin position="236"/>
        <end position="254"/>
    </location>
</feature>
<dbReference type="GO" id="GO:0034045">
    <property type="term" value="C:phagophore assembly site membrane"/>
    <property type="evidence" value="ECO:0007669"/>
    <property type="project" value="UniProtKB-SubCell"/>
</dbReference>
<evidence type="ECO:0000256" key="17">
    <source>
        <dbReference type="ARBA" id="ARBA00024615"/>
    </source>
</evidence>
<evidence type="ECO:0000256" key="7">
    <source>
        <dbReference type="ARBA" id="ARBA00022448"/>
    </source>
</evidence>
<evidence type="ECO:0000256" key="14">
    <source>
        <dbReference type="ARBA" id="ARBA00023136"/>
    </source>
</evidence>
<evidence type="ECO:0000256" key="21">
    <source>
        <dbReference type="SAM" id="MobiDB-lite"/>
    </source>
</evidence>
<keyword evidence="12" id="KW-0333">Golgi apparatus</keyword>
<dbReference type="InterPro" id="IPR018108">
    <property type="entry name" value="MCP_transmembrane"/>
</dbReference>
<evidence type="ECO:0000313" key="24">
    <source>
        <dbReference type="Proteomes" id="UP000613401"/>
    </source>
</evidence>
<dbReference type="GO" id="GO:0061709">
    <property type="term" value="P:reticulophagy"/>
    <property type="evidence" value="ECO:0007669"/>
    <property type="project" value="TreeGrafter"/>
</dbReference>
<dbReference type="InterPro" id="IPR023395">
    <property type="entry name" value="MCP_dom_sf"/>
</dbReference>
<keyword evidence="24" id="KW-1185">Reference proteome</keyword>
<evidence type="ECO:0000256" key="19">
    <source>
        <dbReference type="ARBA" id="ARBA00024631"/>
    </source>
</evidence>
<dbReference type="GO" id="GO:0030659">
    <property type="term" value="C:cytoplasmic vesicle membrane"/>
    <property type="evidence" value="ECO:0007669"/>
    <property type="project" value="UniProtKB-SubCell"/>
</dbReference>
<keyword evidence="9" id="KW-0496">Mitochondrion</keyword>
<feature type="compositionally biased region" description="Polar residues" evidence="21">
    <location>
        <begin position="69"/>
        <end position="91"/>
    </location>
</feature>
<evidence type="ECO:0000256" key="13">
    <source>
        <dbReference type="ARBA" id="ARBA00023055"/>
    </source>
</evidence>
<dbReference type="GO" id="GO:0000422">
    <property type="term" value="P:autophagy of mitochondrion"/>
    <property type="evidence" value="ECO:0007669"/>
    <property type="project" value="TreeGrafter"/>
</dbReference>
<evidence type="ECO:0000256" key="22">
    <source>
        <dbReference type="SAM" id="Phobius"/>
    </source>
</evidence>
<evidence type="ECO:0000256" key="4">
    <source>
        <dbReference type="ARBA" id="ARBA00004653"/>
    </source>
</evidence>
<feature type="region of interest" description="Disordered" evidence="21">
    <location>
        <begin position="739"/>
        <end position="791"/>
    </location>
</feature>
<dbReference type="FunFam" id="1.50.40.10:FF:000029">
    <property type="entry name" value="Solute carrier family 25 member 28"/>
    <property type="match status" value="1"/>
</dbReference>
<reference evidence="23" key="2">
    <citation type="submission" date="2020-03" db="EMBL/GenBank/DDBJ databases">
        <authorList>
            <person name="Fu F.-F."/>
            <person name="Chen J."/>
        </authorList>
    </citation>
    <scope>NUCLEOTIDE SEQUENCE</scope>
    <source>
        <strain evidence="23">Lc1</strain>
    </source>
</reference>
<evidence type="ECO:0000256" key="12">
    <source>
        <dbReference type="ARBA" id="ARBA00023034"/>
    </source>
</evidence>
<keyword evidence="9" id="KW-0999">Mitochondrion inner membrane</keyword>
<dbReference type="Pfam" id="PF00153">
    <property type="entry name" value="Mito_carr"/>
    <property type="match status" value="3"/>
</dbReference>
<dbReference type="EMBL" id="WVTB01000070">
    <property type="protein sequence ID" value="KAF3801064.1"/>
    <property type="molecule type" value="Genomic_DNA"/>
</dbReference>
<dbReference type="Proteomes" id="UP000613401">
    <property type="component" value="Unassembled WGS sequence"/>
</dbReference>
<evidence type="ECO:0000256" key="5">
    <source>
        <dbReference type="ARBA" id="ARBA00006185"/>
    </source>
</evidence>
<dbReference type="AlphaFoldDB" id="A0A8H4FHE0"/>
<evidence type="ECO:0000256" key="9">
    <source>
        <dbReference type="ARBA" id="ARBA00022792"/>
    </source>
</evidence>
<comment type="catalytic activity">
    <reaction evidence="18">
        <text>a 1,2-diacyl-sn-glycero-3-phospho-(1D-myo-inositol-3-phosphate)(in) = a 1,2-diacyl-sn-glycero-3-phospho-(1D-myo-inositol-3-phosphate)(out)</text>
        <dbReference type="Rhea" id="RHEA:67920"/>
        <dbReference type="ChEBI" id="CHEBI:58088"/>
    </reaction>
</comment>
<dbReference type="GO" id="GO:0034497">
    <property type="term" value="P:protein localization to phagophore assembly site"/>
    <property type="evidence" value="ECO:0007669"/>
    <property type="project" value="TreeGrafter"/>
</dbReference>
<evidence type="ECO:0000256" key="6">
    <source>
        <dbReference type="ARBA" id="ARBA00018074"/>
    </source>
</evidence>
<organism evidence="23 24">
    <name type="scientific">Colletotrichum gloeosporioides</name>
    <name type="common">Anthracnose fungus</name>
    <name type="synonym">Glomerella cingulata</name>
    <dbReference type="NCBI Taxonomy" id="474922"/>
    <lineage>
        <taxon>Eukaryota</taxon>
        <taxon>Fungi</taxon>
        <taxon>Dikarya</taxon>
        <taxon>Ascomycota</taxon>
        <taxon>Pezizomycotina</taxon>
        <taxon>Sordariomycetes</taxon>
        <taxon>Hypocreomycetidae</taxon>
        <taxon>Glomerellales</taxon>
        <taxon>Glomerellaceae</taxon>
        <taxon>Colletotrichum</taxon>
        <taxon>Colletotrichum gloeosporioides species complex</taxon>
    </lineage>
</organism>
<evidence type="ECO:0000256" key="18">
    <source>
        <dbReference type="ARBA" id="ARBA00024621"/>
    </source>
</evidence>
<dbReference type="PROSITE" id="PS50920">
    <property type="entry name" value="SOLCAR"/>
    <property type="match status" value="3"/>
</dbReference>
<keyword evidence="7" id="KW-0813">Transport</keyword>
<dbReference type="PANTHER" id="PTHR13038:SF10">
    <property type="entry name" value="AUTOPHAGY-RELATED PROTEIN 9"/>
    <property type="match status" value="1"/>
</dbReference>
<dbReference type="InterPro" id="IPR007241">
    <property type="entry name" value="Autophagy-rel_prot_9"/>
</dbReference>
<evidence type="ECO:0000256" key="20">
    <source>
        <dbReference type="PROSITE-ProRule" id="PRU00282"/>
    </source>
</evidence>
<feature type="compositionally biased region" description="Polar residues" evidence="21">
    <location>
        <begin position="779"/>
        <end position="791"/>
    </location>
</feature>
<keyword evidence="8 20" id="KW-0812">Transmembrane</keyword>
<dbReference type="PANTHER" id="PTHR13038">
    <property type="entry name" value="APG9 AUTOPHAGY 9"/>
    <property type="match status" value="1"/>
</dbReference>
<gene>
    <name evidence="23" type="ORF">GCG54_00010125</name>
</gene>
<dbReference type="RefSeq" id="XP_045260223.1">
    <property type="nucleotide sequence ID" value="XM_045410056.1"/>
</dbReference>
<feature type="region of interest" description="Disordered" evidence="21">
    <location>
        <begin position="127"/>
        <end position="153"/>
    </location>
</feature>
<reference evidence="23" key="1">
    <citation type="journal article" date="2020" name="Phytopathology">
        <title>Genome sequence and comparative analysis of Colletotrichum gloeosporioides isolated from Liriodendron leaves.</title>
        <authorList>
            <person name="Fu F.F."/>
            <person name="Hao Z."/>
            <person name="Wang P."/>
            <person name="Lu Y."/>
            <person name="Xue L.J."/>
            <person name="Wei G."/>
            <person name="Tian Y."/>
            <person name="Baishi H."/>
            <person name="Xu H."/>
            <person name="Shi J."/>
            <person name="Cheng T."/>
            <person name="Wang G."/>
            <person name="Yi Y."/>
            <person name="Chen J."/>
        </authorList>
    </citation>
    <scope>NUCLEOTIDE SEQUENCE</scope>
    <source>
        <strain evidence="23">Lc1</strain>
    </source>
</reference>
<name>A0A8H4FHE0_COLGL</name>
<evidence type="ECO:0000256" key="11">
    <source>
        <dbReference type="ARBA" id="ARBA00023006"/>
    </source>
</evidence>
<sequence length="1126" mass="126825">MASNIFSRLGPPARGSRSFYEELRGRRDEDLDIEDQAGLDVDEENLKEQFQDYDLDHAQDLAVDDSRTTLDSNANLVRSPQETVTRGSQRTGARRDTGPAWLGHEEDGDNDVPASLLVEPHEVEAGAKEFNRRKQPVASTQQRAIPGPSDRRTHGQWEAAQAQQRLHPADSVKRFKPKLRRIARGFSPGNEKEKALWRWVNVSNLDFFIQDVYSYYRGSGFWCIVCARALHLLESAFFAVFLTFMSQCVDYSLLSDRSRKSLSEIVIPQCTRKMSFLWNFGLWLYVFYFIWKAVQFSVDLQRLRNMRNFYTYLLEIPEEDMQTVSWQDIVSRVMSLRDANPKTAINITPSQRRWIRNQSKERLDAHDIANRLMRRENYLIAMMNKDVLDLTLPIPFMGKHQFFSRSLEWNLHFSILGFIFDESNQVNQEFLKADRRGQLSAMLKTRLMFAGFINLLIGPFVVAYLIIVHALTYYNEYQKDPGTFSHRRYTPLAEWKFREFNELPHLFQERLNMSYPAAHAYIDQFPKRLTEQFARSVTFIAGAVTSVLAIASFLEPEHFLGFELLFGKSALFYIGVFAAAWAAARGMISEETTVFNPEYALRNVISFIHYMPAHWEARLHTAEVKREFSELYKLKVLILVEEIVGILTASLVLIFSAPKCSDQIIDFFREFTIHVDGVGYVCSFAVFDFKKGAERAKFQVATGDVRDDYYSTKHGKMAASYYGFLDNYVINPKTGIPGHIPPGSRHPFHPPPAFPGLQSPTLAAEMQSSRVGPQRELNPPQSLAPTTTLSHPPQAVNLAALQPKPFGEASDAAAAMAQPNAEPVEEYDYESLPPNFSLVQNMAAGAFAGIAEHTVMYPIDAIKTRMQVLNPNPSAVYNGVIQGTYRIASREGVLSLWRGMSSVVAGAGPAHAVYFATYEAVKHVMGGNQAGVHHPLAAATSGACATIASDALMNPFDVIKQRMQIQDSAKMYRSMTDCAKYVYKTEGLAAFYVSYPTTLSMTVPFTALQFLAYESISTAMNPSKKYDPTTHCLAGAVAGGFAAALTTPMDVIKTMLQTRGTATDPALRNVNGFMAGCRLLYEREGFRGFFKGVRPRVVTTMPSTAICWSAYEASKAYFIARNDISP</sequence>
<comment type="catalytic activity">
    <reaction evidence="16">
        <text>a 1,2-diacyl-sn-glycero-3-phospho-L-serine(in) = a 1,2-diacyl-sn-glycero-3-phospho-L-serine(out)</text>
        <dbReference type="Rhea" id="RHEA:38663"/>
        <dbReference type="ChEBI" id="CHEBI:57262"/>
    </reaction>
</comment>
<dbReference type="Pfam" id="PF04109">
    <property type="entry name" value="ATG9"/>
    <property type="match status" value="1"/>
</dbReference>
<evidence type="ECO:0000256" key="10">
    <source>
        <dbReference type="ARBA" id="ARBA00022989"/>
    </source>
</evidence>
<dbReference type="GO" id="GO:0000139">
    <property type="term" value="C:Golgi membrane"/>
    <property type="evidence" value="ECO:0007669"/>
    <property type="project" value="UniProtKB-SubCell"/>
</dbReference>
<feature type="region of interest" description="Disordered" evidence="21">
    <location>
        <begin position="64"/>
        <end position="113"/>
    </location>
</feature>
<evidence type="ECO:0000256" key="3">
    <source>
        <dbReference type="ARBA" id="ARBA00004511"/>
    </source>
</evidence>
<feature type="transmembrane region" description="Helical" evidence="22">
    <location>
        <begin position="636"/>
        <end position="657"/>
    </location>
</feature>
<evidence type="ECO:0000256" key="8">
    <source>
        <dbReference type="ARBA" id="ARBA00022692"/>
    </source>
</evidence>
<comment type="catalytic activity">
    <reaction evidence="19">
        <text>a 1,2-diacyl-sn-glycero-3-phosphocholine(in) = a 1,2-diacyl-sn-glycero-3-phosphocholine(out)</text>
        <dbReference type="Rhea" id="RHEA:38571"/>
        <dbReference type="ChEBI" id="CHEBI:57643"/>
    </reaction>
</comment>
<dbReference type="GO" id="GO:0005789">
    <property type="term" value="C:endoplasmic reticulum membrane"/>
    <property type="evidence" value="ECO:0007669"/>
    <property type="project" value="UniProtKB-SubCell"/>
</dbReference>
<dbReference type="Gene3D" id="1.50.40.10">
    <property type="entry name" value="Mitochondrial carrier domain"/>
    <property type="match status" value="2"/>
</dbReference>
<dbReference type="GeneID" id="69017257"/>
<dbReference type="SUPFAM" id="SSF103506">
    <property type="entry name" value="Mitochondrial carrier"/>
    <property type="match status" value="1"/>
</dbReference>
<feature type="transmembrane region" description="Helical" evidence="22">
    <location>
        <begin position="533"/>
        <end position="554"/>
    </location>
</feature>
<feature type="repeat" description="Solcar" evidence="20">
    <location>
        <begin position="836"/>
        <end position="924"/>
    </location>
</feature>
<keyword evidence="14 20" id="KW-0472">Membrane</keyword>
<feature type="transmembrane region" description="Helical" evidence="22">
    <location>
        <begin position="275"/>
        <end position="294"/>
    </location>
</feature>
<keyword evidence="10 22" id="KW-1133">Transmembrane helix</keyword>
<comment type="caution">
    <text evidence="23">The sequence shown here is derived from an EMBL/GenBank/DDBJ whole genome shotgun (WGS) entry which is preliminary data.</text>
</comment>
<evidence type="ECO:0000256" key="2">
    <source>
        <dbReference type="ARBA" id="ARBA00004477"/>
    </source>
</evidence>
<keyword evidence="15" id="KW-0968">Cytoplasmic vesicle</keyword>
<comment type="subcellular location">
    <subcellularLocation>
        <location evidence="1">Cytoplasmic vesicle membrane</location>
        <topology evidence="1">Multi-pass membrane protein</topology>
    </subcellularLocation>
    <subcellularLocation>
        <location evidence="2">Endoplasmic reticulum membrane</location>
        <topology evidence="2">Multi-pass membrane protein</topology>
    </subcellularLocation>
    <subcellularLocation>
        <location evidence="4">Golgi apparatus membrane</location>
        <topology evidence="4">Multi-pass membrane protein</topology>
    </subcellularLocation>
    <subcellularLocation>
        <location evidence="3">Preautophagosomal structure membrane</location>
        <topology evidence="3">Multi-pass membrane protein</topology>
    </subcellularLocation>
</comment>
<proteinExistence type="inferred from homology"/>
<evidence type="ECO:0000256" key="1">
    <source>
        <dbReference type="ARBA" id="ARBA00004439"/>
    </source>
</evidence>
<keyword evidence="11" id="KW-0072">Autophagy</keyword>
<comment type="similarity">
    <text evidence="5">Belongs to the ATG9 family.</text>
</comment>
<evidence type="ECO:0000313" key="23">
    <source>
        <dbReference type="EMBL" id="KAF3801064.1"/>
    </source>
</evidence>
<evidence type="ECO:0000256" key="15">
    <source>
        <dbReference type="ARBA" id="ARBA00023329"/>
    </source>
</evidence>
<feature type="transmembrane region" description="Helical" evidence="22">
    <location>
        <begin position="447"/>
        <end position="471"/>
    </location>
</feature>
<dbReference type="GO" id="GO:0006869">
    <property type="term" value="P:lipid transport"/>
    <property type="evidence" value="ECO:0007669"/>
    <property type="project" value="UniProtKB-KW"/>
</dbReference>
<dbReference type="GO" id="GO:0034727">
    <property type="term" value="P:piecemeal microautophagy of the nucleus"/>
    <property type="evidence" value="ECO:0007669"/>
    <property type="project" value="TreeGrafter"/>
</dbReference>